<organism evidence="1 2">
    <name type="scientific">Halomonas binhaiensis</name>
    <dbReference type="NCBI Taxonomy" id="2562282"/>
    <lineage>
        <taxon>Bacteria</taxon>
        <taxon>Pseudomonadati</taxon>
        <taxon>Pseudomonadota</taxon>
        <taxon>Gammaproteobacteria</taxon>
        <taxon>Oceanospirillales</taxon>
        <taxon>Halomonadaceae</taxon>
        <taxon>Halomonas</taxon>
    </lineage>
</organism>
<protein>
    <submittedName>
        <fullName evidence="1">Alpha/beta fold hydrolase</fullName>
    </submittedName>
</protein>
<proteinExistence type="predicted"/>
<sequence>MLSASSAPPPASGLLYLHGFNSAGASPKARLVQQACQSLGLACLVPDLPHHAEEALDLAESLLDSLGPRPVLMGSSMGGFLSTVLAERHGLPAVLVNPAVRPARLVKTMLGQGFINAYTGERFSVEQSHYDQIVAMTPERVDPQHYLLLLVTQDETLDSADAFNFYRGARMVLHPGGEHGFDRLADYLPAAFAHAGYTLVPGSIAPVMKE</sequence>
<accession>A0A5C1NET4</accession>
<dbReference type="Pfam" id="PF05728">
    <property type="entry name" value="UPF0227"/>
    <property type="match status" value="1"/>
</dbReference>
<dbReference type="Gene3D" id="3.40.50.1820">
    <property type="entry name" value="alpha/beta hydrolase"/>
    <property type="match status" value="1"/>
</dbReference>
<name>A0A5C1NET4_9GAMM</name>
<keyword evidence="2" id="KW-1185">Reference proteome</keyword>
<keyword evidence="1" id="KW-0378">Hydrolase</keyword>
<dbReference type="PANTHER" id="PTHR35602">
    <property type="entry name" value="ESTERASE YQIA-RELATED"/>
    <property type="match status" value="1"/>
</dbReference>
<dbReference type="InterPro" id="IPR029058">
    <property type="entry name" value="AB_hydrolase_fold"/>
</dbReference>
<evidence type="ECO:0000313" key="2">
    <source>
        <dbReference type="Proteomes" id="UP000324285"/>
    </source>
</evidence>
<gene>
    <name evidence="1" type="ORF">E4T21_04775</name>
</gene>
<evidence type="ECO:0000313" key="1">
    <source>
        <dbReference type="EMBL" id="QEM80938.1"/>
    </source>
</evidence>
<dbReference type="Proteomes" id="UP000324285">
    <property type="component" value="Chromosome"/>
</dbReference>
<dbReference type="AlphaFoldDB" id="A0A5C1NET4"/>
<dbReference type="InterPro" id="IPR008886">
    <property type="entry name" value="UPF0227/Esterase_YqiA"/>
</dbReference>
<dbReference type="RefSeq" id="WP_149283953.1">
    <property type="nucleotide sequence ID" value="NZ_CP038437.2"/>
</dbReference>
<reference evidence="1" key="1">
    <citation type="submission" date="2021-02" db="EMBL/GenBank/DDBJ databases">
        <title>Strain Y2R2, a novel species of the genus Halomonas.</title>
        <authorList>
            <person name="Huang H."/>
        </authorList>
    </citation>
    <scope>NUCLEOTIDE SEQUENCE</scope>
    <source>
        <strain evidence="1">Y2R2</strain>
    </source>
</reference>
<dbReference type="EMBL" id="CP038437">
    <property type="protein sequence ID" value="QEM80938.1"/>
    <property type="molecule type" value="Genomic_DNA"/>
</dbReference>
<dbReference type="SUPFAM" id="SSF53474">
    <property type="entry name" value="alpha/beta-Hydrolases"/>
    <property type="match status" value="1"/>
</dbReference>
<dbReference type="OrthoDB" id="9814831at2"/>
<dbReference type="KEGG" id="hbh:E4T21_04775"/>
<dbReference type="GO" id="GO:0016787">
    <property type="term" value="F:hydrolase activity"/>
    <property type="evidence" value="ECO:0007669"/>
    <property type="project" value="UniProtKB-KW"/>
</dbReference>
<dbReference type="PANTHER" id="PTHR35602:SF3">
    <property type="entry name" value="ESTERASE YQIA"/>
    <property type="match status" value="1"/>
</dbReference>